<dbReference type="CDD" id="cd12148">
    <property type="entry name" value="fungal_TF_MHR"/>
    <property type="match status" value="1"/>
</dbReference>
<dbReference type="PANTHER" id="PTHR31001:SF56">
    <property type="entry name" value="ZN(2)-C6 FUNGAL-TYPE DOMAIN-CONTAINING PROTEIN"/>
    <property type="match status" value="1"/>
</dbReference>
<evidence type="ECO:0000313" key="9">
    <source>
        <dbReference type="Proteomes" id="UP000015241"/>
    </source>
</evidence>
<feature type="region of interest" description="Disordered" evidence="5">
    <location>
        <begin position="815"/>
        <end position="836"/>
    </location>
</feature>
<evidence type="ECO:0000313" key="8">
    <source>
        <dbReference type="EMBL" id="EPT01166.1"/>
    </source>
</evidence>
<dbReference type="AlphaFoldDB" id="S8FID9"/>
<dbReference type="Pfam" id="PF00172">
    <property type="entry name" value="Zn_clus"/>
    <property type="match status" value="1"/>
</dbReference>
<feature type="coiled-coil region" evidence="4">
    <location>
        <begin position="94"/>
        <end position="121"/>
    </location>
</feature>
<evidence type="ECO:0000256" key="3">
    <source>
        <dbReference type="ARBA" id="ARBA00023242"/>
    </source>
</evidence>
<dbReference type="OrthoDB" id="424974at2759"/>
<dbReference type="Gene3D" id="4.10.240.10">
    <property type="entry name" value="Zn(2)-C6 fungal-type DNA-binding domain"/>
    <property type="match status" value="1"/>
</dbReference>
<name>S8FID9_FOMSC</name>
<evidence type="ECO:0000256" key="1">
    <source>
        <dbReference type="ARBA" id="ARBA00004123"/>
    </source>
</evidence>
<evidence type="ECO:0000256" key="4">
    <source>
        <dbReference type="SAM" id="Coils"/>
    </source>
</evidence>
<comment type="subcellular location">
    <subcellularLocation>
        <location evidence="1">Nucleus</location>
    </subcellularLocation>
</comment>
<keyword evidence="9" id="KW-1185">Reference proteome</keyword>
<dbReference type="InterPro" id="IPR007219">
    <property type="entry name" value="XnlR_reg_dom"/>
</dbReference>
<keyword evidence="2" id="KW-0479">Metal-binding</keyword>
<dbReference type="EMBL" id="KE504144">
    <property type="protein sequence ID" value="EPT01166.1"/>
    <property type="molecule type" value="Genomic_DNA"/>
</dbReference>
<evidence type="ECO:0008006" key="10">
    <source>
        <dbReference type="Google" id="ProtNLM"/>
    </source>
</evidence>
<feature type="domain" description="4Fe-4S ferredoxin-type" evidence="7">
    <location>
        <begin position="54"/>
        <end position="86"/>
    </location>
</feature>
<organism evidence="8 9">
    <name type="scientific">Fomitopsis schrenkii</name>
    <name type="common">Brown rot fungus</name>
    <dbReference type="NCBI Taxonomy" id="2126942"/>
    <lineage>
        <taxon>Eukaryota</taxon>
        <taxon>Fungi</taxon>
        <taxon>Dikarya</taxon>
        <taxon>Basidiomycota</taxon>
        <taxon>Agaricomycotina</taxon>
        <taxon>Agaricomycetes</taxon>
        <taxon>Polyporales</taxon>
        <taxon>Fomitopsis</taxon>
    </lineage>
</organism>
<dbReference type="InterPro" id="IPR001138">
    <property type="entry name" value="Zn2Cys6_DnaBD"/>
</dbReference>
<dbReference type="PROSITE" id="PS51379">
    <property type="entry name" value="4FE4S_FER_2"/>
    <property type="match status" value="1"/>
</dbReference>
<dbReference type="eggNOG" id="ENOG502SJQ1">
    <property type="taxonomic scope" value="Eukaryota"/>
</dbReference>
<dbReference type="PANTHER" id="PTHR31001">
    <property type="entry name" value="UNCHARACTERIZED TRANSCRIPTIONAL REGULATORY PROTEIN"/>
    <property type="match status" value="1"/>
</dbReference>
<dbReference type="CDD" id="cd00067">
    <property type="entry name" value="GAL4"/>
    <property type="match status" value="1"/>
</dbReference>
<dbReference type="InterPro" id="IPR017896">
    <property type="entry name" value="4Fe4S_Fe-S-bd"/>
</dbReference>
<dbReference type="GO" id="GO:0000981">
    <property type="term" value="F:DNA-binding transcription factor activity, RNA polymerase II-specific"/>
    <property type="evidence" value="ECO:0007669"/>
    <property type="project" value="InterPro"/>
</dbReference>
<dbReference type="GO" id="GO:0005634">
    <property type="term" value="C:nucleus"/>
    <property type="evidence" value="ECO:0007669"/>
    <property type="project" value="UniProtKB-SubCell"/>
</dbReference>
<evidence type="ECO:0000259" key="6">
    <source>
        <dbReference type="PROSITE" id="PS50048"/>
    </source>
</evidence>
<feature type="compositionally biased region" description="Low complexity" evidence="5">
    <location>
        <begin position="726"/>
        <end position="743"/>
    </location>
</feature>
<sequence length="915" mass="101671">MPADPPQKQNPATRQRRIARKESEDIKAESSTYAREIELKRSRGEISCAECRRLKIRCDKTIPCQSCQRRGCAALCPNGALATGQGTRFVLAATEHLHRRIAKMSERVRELEDALAITQAKCCDQPHPLLIEDDIQAMKQDSPMSEQVPTGPRNVLDSFGMLNLSDHGASSTFFGPTGGSEVGCSMYDDRDPTKPTTWDGSDPAESPRTSRTPPMSERIVRASDSFPFTFTGATSEVHESLLEHLPSYGHARHLAELYIEHAAWIFRGVTTEQIMEEMLPFIYGQPVQAEDGTAIEYSGPHDLALLYMIFAIGCLVDFNNEPSIAEGMQHEQFARAAMSLQSVWVKPSLSTVQALHLSSIYNAMAEDESRPDNISMELSWGELSLAAQVCQIVIDRDSSRWGLPEKIVYRRRLLFWNIFEADAWQVRLLRCMQLEWLTGSLQALATGRPPCLSRRYVDCQAAQAQDLIEKEDLDLVFEEFFMRFSYECVAEVAMKTLAAETPTYETIMELDRHVRDFPVPPEAVIVLEDLAPPPDSEPPTVINSMQTMVMSHSREVLLLYIHRTFFAQAIIDCPTNPVKSEFAHSFLTALRAAVVILKTVKQQFVMYPSLCARIWPIWTYAFSAAVVFGMVATRGPRCPQAQQAMSNLEVACNLFAKAAQYSRRAARANASIVVVQLREKAVASFSAARGTSLAVPPIPGAPGFDNKNYEQQDELEIFAGRRTVSASAAPRRASLSPARPGPSTGQIASPTSADSMTSHTSFLPRPHQPNDAPYTMPGPSSMGGWSVQQQQQMHMSYPPSDQWYRQGVYSQPHAAAGTAWAEPHQSPPHAPVPQQQHGSMMHAYQNHPQMGGNQQAFRHPSHAYPGPLAYQGVHTPYEPPPELVGLGLASREGNLDARWTSLMHESGFLDVNFRT</sequence>
<feature type="domain" description="Zn(2)-C6 fungal-type" evidence="6">
    <location>
        <begin position="47"/>
        <end position="76"/>
    </location>
</feature>
<evidence type="ECO:0000256" key="5">
    <source>
        <dbReference type="SAM" id="MobiDB-lite"/>
    </source>
</evidence>
<feature type="region of interest" description="Disordered" evidence="5">
    <location>
        <begin position="1"/>
        <end position="32"/>
    </location>
</feature>
<dbReference type="Proteomes" id="UP000015241">
    <property type="component" value="Unassembled WGS sequence"/>
</dbReference>
<dbReference type="InterPro" id="IPR036864">
    <property type="entry name" value="Zn2-C6_fun-type_DNA-bd_sf"/>
</dbReference>
<dbReference type="GO" id="GO:0008270">
    <property type="term" value="F:zinc ion binding"/>
    <property type="evidence" value="ECO:0007669"/>
    <property type="project" value="InterPro"/>
</dbReference>
<gene>
    <name evidence="8" type="ORF">FOMPIDRAFT_1121285</name>
</gene>
<feature type="region of interest" description="Disordered" evidence="5">
    <location>
        <begin position="726"/>
        <end position="789"/>
    </location>
</feature>
<reference evidence="8 9" key="1">
    <citation type="journal article" date="2012" name="Science">
        <title>The Paleozoic origin of enzymatic lignin decomposition reconstructed from 31 fungal genomes.</title>
        <authorList>
            <person name="Floudas D."/>
            <person name="Binder M."/>
            <person name="Riley R."/>
            <person name="Barry K."/>
            <person name="Blanchette R.A."/>
            <person name="Henrissat B."/>
            <person name="Martinez A.T."/>
            <person name="Otillar R."/>
            <person name="Spatafora J.W."/>
            <person name="Yadav J.S."/>
            <person name="Aerts A."/>
            <person name="Benoit I."/>
            <person name="Boyd A."/>
            <person name="Carlson A."/>
            <person name="Copeland A."/>
            <person name="Coutinho P.M."/>
            <person name="de Vries R.P."/>
            <person name="Ferreira P."/>
            <person name="Findley K."/>
            <person name="Foster B."/>
            <person name="Gaskell J."/>
            <person name="Glotzer D."/>
            <person name="Gorecki P."/>
            <person name="Heitman J."/>
            <person name="Hesse C."/>
            <person name="Hori C."/>
            <person name="Igarashi K."/>
            <person name="Jurgens J.A."/>
            <person name="Kallen N."/>
            <person name="Kersten P."/>
            <person name="Kohler A."/>
            <person name="Kuees U."/>
            <person name="Kumar T.K.A."/>
            <person name="Kuo A."/>
            <person name="LaButti K."/>
            <person name="Larrondo L.F."/>
            <person name="Lindquist E."/>
            <person name="Ling A."/>
            <person name="Lombard V."/>
            <person name="Lucas S."/>
            <person name="Lundell T."/>
            <person name="Martin R."/>
            <person name="McLaughlin D.J."/>
            <person name="Morgenstern I."/>
            <person name="Morin E."/>
            <person name="Murat C."/>
            <person name="Nagy L.G."/>
            <person name="Nolan M."/>
            <person name="Ohm R.A."/>
            <person name="Patyshakuliyeva A."/>
            <person name="Rokas A."/>
            <person name="Ruiz-Duenas F.J."/>
            <person name="Sabat G."/>
            <person name="Salamov A."/>
            <person name="Samejima M."/>
            <person name="Schmutz J."/>
            <person name="Slot J.C."/>
            <person name="St John F."/>
            <person name="Stenlid J."/>
            <person name="Sun H."/>
            <person name="Sun S."/>
            <person name="Syed K."/>
            <person name="Tsang A."/>
            <person name="Wiebenga A."/>
            <person name="Young D."/>
            <person name="Pisabarro A."/>
            <person name="Eastwood D.C."/>
            <person name="Martin F."/>
            <person name="Cullen D."/>
            <person name="Grigoriev I.V."/>
            <person name="Hibbett D.S."/>
        </authorList>
    </citation>
    <scope>NUCLEOTIDE SEQUENCE</scope>
    <source>
        <strain evidence="9">FP-58527</strain>
    </source>
</reference>
<dbReference type="PROSITE" id="PS00463">
    <property type="entry name" value="ZN2_CY6_FUNGAL_1"/>
    <property type="match status" value="1"/>
</dbReference>
<dbReference type="SUPFAM" id="SSF57701">
    <property type="entry name" value="Zn2/Cys6 DNA-binding domain"/>
    <property type="match status" value="1"/>
</dbReference>
<keyword evidence="4" id="KW-0175">Coiled coil</keyword>
<feature type="region of interest" description="Disordered" evidence="5">
    <location>
        <begin position="188"/>
        <end position="216"/>
    </location>
</feature>
<feature type="compositionally biased region" description="Polar residues" evidence="5">
    <location>
        <begin position="744"/>
        <end position="761"/>
    </location>
</feature>
<dbReference type="HOGENOM" id="CLU_007340_1_0_1"/>
<protein>
    <recommendedName>
        <fullName evidence="10">Zn(2)-C6 fungal-type domain-containing protein</fullName>
    </recommendedName>
</protein>
<keyword evidence="3" id="KW-0539">Nucleus</keyword>
<dbReference type="PROSITE" id="PS50048">
    <property type="entry name" value="ZN2_CY6_FUNGAL_2"/>
    <property type="match status" value="1"/>
</dbReference>
<accession>S8FID9</accession>
<evidence type="ECO:0000256" key="2">
    <source>
        <dbReference type="ARBA" id="ARBA00022723"/>
    </source>
</evidence>
<dbReference type="InterPro" id="IPR050613">
    <property type="entry name" value="Sec_Metabolite_Reg"/>
</dbReference>
<dbReference type="InParanoid" id="S8FID9"/>
<proteinExistence type="predicted"/>
<evidence type="ECO:0000259" key="7">
    <source>
        <dbReference type="PROSITE" id="PS51379"/>
    </source>
</evidence>
<dbReference type="GO" id="GO:0006351">
    <property type="term" value="P:DNA-templated transcription"/>
    <property type="evidence" value="ECO:0007669"/>
    <property type="project" value="InterPro"/>
</dbReference>
<dbReference type="SMART" id="SM00066">
    <property type="entry name" value="GAL4"/>
    <property type="match status" value="1"/>
</dbReference>
<dbReference type="GO" id="GO:0003677">
    <property type="term" value="F:DNA binding"/>
    <property type="evidence" value="ECO:0007669"/>
    <property type="project" value="InterPro"/>
</dbReference>
<dbReference type="Pfam" id="PF04082">
    <property type="entry name" value="Fungal_trans"/>
    <property type="match status" value="1"/>
</dbReference>